<dbReference type="PANTHER" id="PTHR31147">
    <property type="entry name" value="ACYL TRANSFERASE 4"/>
    <property type="match status" value="1"/>
</dbReference>
<organism evidence="2 3">
    <name type="scientific">Cinchona calisaya</name>
    <dbReference type="NCBI Taxonomy" id="153742"/>
    <lineage>
        <taxon>Eukaryota</taxon>
        <taxon>Viridiplantae</taxon>
        <taxon>Streptophyta</taxon>
        <taxon>Embryophyta</taxon>
        <taxon>Tracheophyta</taxon>
        <taxon>Spermatophyta</taxon>
        <taxon>Magnoliopsida</taxon>
        <taxon>eudicotyledons</taxon>
        <taxon>Gunneridae</taxon>
        <taxon>Pentapetalae</taxon>
        <taxon>asterids</taxon>
        <taxon>lamiids</taxon>
        <taxon>Gentianales</taxon>
        <taxon>Rubiaceae</taxon>
        <taxon>Cinchonoideae</taxon>
        <taxon>Cinchoneae</taxon>
        <taxon>Cinchona</taxon>
    </lineage>
</organism>
<evidence type="ECO:0000313" key="2">
    <source>
        <dbReference type="EMBL" id="KAL3502104.1"/>
    </source>
</evidence>
<keyword evidence="3" id="KW-1185">Reference proteome</keyword>
<reference evidence="2 3" key="1">
    <citation type="submission" date="2024-11" db="EMBL/GenBank/DDBJ databases">
        <title>A near-complete genome assembly of Cinchona calisaya.</title>
        <authorList>
            <person name="Lian D.C."/>
            <person name="Zhao X.W."/>
            <person name="Wei L."/>
        </authorList>
    </citation>
    <scope>NUCLEOTIDE SEQUENCE [LARGE SCALE GENOMIC DNA]</scope>
    <source>
        <tissue evidence="2">Nenye</tissue>
    </source>
</reference>
<dbReference type="AlphaFoldDB" id="A0ABD2Y757"/>
<evidence type="ECO:0000313" key="3">
    <source>
        <dbReference type="Proteomes" id="UP001630127"/>
    </source>
</evidence>
<dbReference type="Proteomes" id="UP001630127">
    <property type="component" value="Unassembled WGS sequence"/>
</dbReference>
<gene>
    <name evidence="2" type="ORF">ACH5RR_036553</name>
</gene>
<protein>
    <submittedName>
        <fullName evidence="2">Uncharacterized protein</fullName>
    </submittedName>
</protein>
<evidence type="ECO:0000256" key="1">
    <source>
        <dbReference type="ARBA" id="ARBA00009861"/>
    </source>
</evidence>
<dbReference type="Pfam" id="PF02458">
    <property type="entry name" value="Transferase"/>
    <property type="match status" value="1"/>
</dbReference>
<comment type="similarity">
    <text evidence="1">Belongs to the plant acyltransferase family.</text>
</comment>
<proteinExistence type="inferred from homology"/>
<dbReference type="InterPro" id="IPR050898">
    <property type="entry name" value="Plant_acyltransferase"/>
</dbReference>
<dbReference type="InterPro" id="IPR023213">
    <property type="entry name" value="CAT-like_dom_sf"/>
</dbReference>
<accession>A0ABD2Y757</accession>
<dbReference type="Gene3D" id="3.30.559.10">
    <property type="entry name" value="Chloramphenicol acetyltransferase-like domain"/>
    <property type="match status" value="1"/>
</dbReference>
<dbReference type="EMBL" id="JBJUIK010000015">
    <property type="protein sequence ID" value="KAL3502104.1"/>
    <property type="molecule type" value="Genomic_DNA"/>
</dbReference>
<name>A0ABD2Y757_9GENT</name>
<comment type="caution">
    <text evidence="2">The sequence shown here is derived from an EMBL/GenBank/DDBJ whole genome shotgun (WGS) entry which is preliminary data.</text>
</comment>
<sequence length="163" mass="18433">MHASPCIQIPSYACNSQWIVERGFKSTPLGQNFTGNAFVLASVSCTVKTLIEESLHDTILKIQSAKDVIKDDYIKLHATALESSDKFFPSMKELTIVTDWMKYSFGTLDFGWEKLSSMALLATPVLETAFLMLNIEEPRGILLRMGFGKEEAPRFVNFFYNFN</sequence>